<dbReference type="GeneID" id="18756687"/>
<dbReference type="EMBL" id="JH921428">
    <property type="protein sequence ID" value="EKD21639.1"/>
    <property type="molecule type" value="Genomic_DNA"/>
</dbReference>
<dbReference type="AlphaFoldDB" id="K1Y945"/>
<reference evidence="1 2" key="1">
    <citation type="journal article" date="2012" name="BMC Genomics">
        <title>Sequencing the genome of Marssonina brunnea reveals fungus-poplar co-evolution.</title>
        <authorList>
            <person name="Zhu S."/>
            <person name="Cao Y.-Z."/>
            <person name="Jiang C."/>
            <person name="Tan B.-Y."/>
            <person name="Wang Z."/>
            <person name="Feng S."/>
            <person name="Zhang L."/>
            <person name="Su X.-H."/>
            <person name="Brejova B."/>
            <person name="Vinar T."/>
            <person name="Xu M."/>
            <person name="Wang M.-X."/>
            <person name="Zhang S.-G."/>
            <person name="Huang M.-R."/>
            <person name="Wu R."/>
            <person name="Zhou Y."/>
        </authorList>
    </citation>
    <scope>NUCLEOTIDE SEQUENCE [LARGE SCALE GENOMIC DNA]</scope>
    <source>
        <strain evidence="1 2">MB_m1</strain>
    </source>
</reference>
<dbReference type="Proteomes" id="UP000006753">
    <property type="component" value="Unassembled WGS sequence"/>
</dbReference>
<evidence type="ECO:0000313" key="2">
    <source>
        <dbReference type="Proteomes" id="UP000006753"/>
    </source>
</evidence>
<evidence type="ECO:0000313" key="1">
    <source>
        <dbReference type="EMBL" id="EKD21639.1"/>
    </source>
</evidence>
<protein>
    <submittedName>
        <fullName evidence="1">Uncharacterized protein</fullName>
    </submittedName>
</protein>
<dbReference type="OrthoDB" id="432412at2759"/>
<keyword evidence="2" id="KW-1185">Reference proteome</keyword>
<proteinExistence type="predicted"/>
<accession>K1Y945</accession>
<organism evidence="1 2">
    <name type="scientific">Marssonina brunnea f. sp. multigermtubi (strain MB_m1)</name>
    <name type="common">Marssonina leaf spot fungus</name>
    <dbReference type="NCBI Taxonomy" id="1072389"/>
    <lineage>
        <taxon>Eukaryota</taxon>
        <taxon>Fungi</taxon>
        <taxon>Dikarya</taxon>
        <taxon>Ascomycota</taxon>
        <taxon>Pezizomycotina</taxon>
        <taxon>Leotiomycetes</taxon>
        <taxon>Helotiales</taxon>
        <taxon>Drepanopezizaceae</taxon>
        <taxon>Drepanopeziza</taxon>
    </lineage>
</organism>
<sequence length="128" mass="14465">MAAAALQRILIRTHHMTSRKKILAITKAAQRFSCAVVLKTGRGPPGVMLAEGEGEGAREWLEVVRKLRYKDFHLVKREVVLRRGLVGVEPGEVRELTSLRDLGALLQEEGNAEMYEWWRVHMGYKKGG</sequence>
<dbReference type="OMA" id="VESWVDV"/>
<gene>
    <name evidence="1" type="ORF">MBM_00752</name>
</gene>
<dbReference type="KEGG" id="mbe:MBM_00752"/>
<dbReference type="InParanoid" id="K1Y945"/>
<dbReference type="eggNOG" id="ENOG502S3UC">
    <property type="taxonomic scope" value="Eukaryota"/>
</dbReference>
<name>K1Y945_MARBU</name>
<dbReference type="HOGENOM" id="CLU_115008_0_0_1"/>